<dbReference type="InterPro" id="IPR002053">
    <property type="entry name" value="Glyco_hydro_25"/>
</dbReference>
<comment type="similarity">
    <text evidence="1">Belongs to the glycosyl hydrolase 25 family.</text>
</comment>
<evidence type="ECO:0000313" key="4">
    <source>
        <dbReference type="Proteomes" id="UP001299220"/>
    </source>
</evidence>
<sequence length="529" mass="57978">MMTNIELANKLKNIAKNYKTLYVMGCFGAPMTATNKKRYTQNHSYNKQAARTAMINAASADTFGFDCVCLIKGVLWGWSGDKNAVYGGATYASNGVPDIGADSMITVCKNVSTDFSNIEIGEAVWMEGHIGVYVGDGLAVECTPRWDNKVQITACNRNVSGYNRRNWTKHGKLPYVTYTQQTTPSTDTTVKGIDVSKWQGEIDWSKVKADGVKFAMIRLGYGSADGNSCGLDGYFEKNVVNALKAGINIGCYFYSYATSVAAAKKEAAYVVNVLQKYKGVFTYPVAFDLEDKTQQGLGKTVLTDMVIAFGDAIEKAGFYCSLYSNLNWLKNYLDDSKLKRFDHWLAQWASAPTYTGAFGMWQSSSTGKVSGINGNVDTDIAYKDYPTIIKNAKLNGFTGSGQTPTVPTQPDPQPTASFKKGDLVKITGTKYYGGQTIPAWVKAKNWYVLQVNGSRVVIDKSEDGKNAICSPVNAADLQLVNAKPTKTVDELAREVIRGLWGNGIDRKNRLTAAGYDYYAVQARVNEILK</sequence>
<dbReference type="Pfam" id="PF08230">
    <property type="entry name" value="CW_7"/>
    <property type="match status" value="1"/>
</dbReference>
<evidence type="ECO:0000256" key="1">
    <source>
        <dbReference type="ARBA" id="ARBA00010646"/>
    </source>
</evidence>
<dbReference type="Pfam" id="PF01183">
    <property type="entry name" value="Glyco_hydro_25"/>
    <property type="match status" value="1"/>
</dbReference>
<dbReference type="SMART" id="SM01095">
    <property type="entry name" value="Cpl-7"/>
    <property type="match status" value="1"/>
</dbReference>
<proteinExistence type="inferred from homology"/>
<dbReference type="EMBL" id="JAFBIT010000003">
    <property type="protein sequence ID" value="MCF2653012.1"/>
    <property type="molecule type" value="Genomic_DNA"/>
</dbReference>
<dbReference type="InterPro" id="IPR013168">
    <property type="entry name" value="Cpl_7_lyso_C"/>
</dbReference>
<dbReference type="SUPFAM" id="SSF51445">
    <property type="entry name" value="(Trans)glycosidases"/>
    <property type="match status" value="1"/>
</dbReference>
<name>A0ABS9CSC2_9FIRM</name>
<gene>
    <name evidence="3" type="ORF">JQM67_10400</name>
</gene>
<dbReference type="Gene3D" id="3.20.20.80">
    <property type="entry name" value="Glycosidases"/>
    <property type="match status" value="1"/>
</dbReference>
<keyword evidence="4" id="KW-1185">Reference proteome</keyword>
<dbReference type="InterPro" id="IPR017853">
    <property type="entry name" value="GH"/>
</dbReference>
<dbReference type="Proteomes" id="UP001299220">
    <property type="component" value="Unassembled WGS sequence"/>
</dbReference>
<dbReference type="PROSITE" id="PS51904">
    <property type="entry name" value="GLYCOSYL_HYDROL_F25_2"/>
    <property type="match status" value="1"/>
</dbReference>
<organism evidence="3 4">
    <name type="scientific">Anaeromassilibacillus senegalensis</name>
    <dbReference type="NCBI Taxonomy" id="1673717"/>
    <lineage>
        <taxon>Bacteria</taxon>
        <taxon>Bacillati</taxon>
        <taxon>Bacillota</taxon>
        <taxon>Clostridia</taxon>
        <taxon>Eubacteriales</taxon>
        <taxon>Acutalibacteraceae</taxon>
        <taxon>Anaeromassilibacillus</taxon>
    </lineage>
</organism>
<dbReference type="CDD" id="cd06414">
    <property type="entry name" value="GH25_LytC-like"/>
    <property type="match status" value="1"/>
</dbReference>
<reference evidence="3 4" key="1">
    <citation type="submission" date="2020-12" db="EMBL/GenBank/DDBJ databases">
        <title>Whole genome sequences of gut porcine anaerobes.</title>
        <authorList>
            <person name="Kubasova T."/>
            <person name="Jahodarova E."/>
            <person name="Rychlik I."/>
        </authorList>
    </citation>
    <scope>NUCLEOTIDE SEQUENCE [LARGE SCALE GENOMIC DNA]</scope>
    <source>
        <strain evidence="3 4">An867</strain>
    </source>
</reference>
<comment type="caution">
    <text evidence="3">The sequence shown here is derived from an EMBL/GenBank/DDBJ whole genome shotgun (WGS) entry which is preliminary data.</text>
</comment>
<dbReference type="PANTHER" id="PTHR34135:SF2">
    <property type="entry name" value="LYSOZYME"/>
    <property type="match status" value="1"/>
</dbReference>
<dbReference type="PANTHER" id="PTHR34135">
    <property type="entry name" value="LYSOZYME"/>
    <property type="match status" value="1"/>
</dbReference>
<dbReference type="RefSeq" id="WP_235324039.1">
    <property type="nucleotide sequence ID" value="NZ_JAFBIT010000003.1"/>
</dbReference>
<evidence type="ECO:0000259" key="2">
    <source>
        <dbReference type="SMART" id="SM01095"/>
    </source>
</evidence>
<evidence type="ECO:0000313" key="3">
    <source>
        <dbReference type="EMBL" id="MCF2653012.1"/>
    </source>
</evidence>
<feature type="domain" description="Cpl-7 lysozyme C-terminal" evidence="2">
    <location>
        <begin position="488"/>
        <end position="529"/>
    </location>
</feature>
<accession>A0ABS9CSC2</accession>
<protein>
    <recommendedName>
        <fullName evidence="2">Cpl-7 lysozyme C-terminal domain-containing protein</fullName>
    </recommendedName>
</protein>
<dbReference type="Gene3D" id="3.90.1720.10">
    <property type="entry name" value="endopeptidase domain like (from Nostoc punctiforme)"/>
    <property type="match status" value="1"/>
</dbReference>